<dbReference type="Pfam" id="PF03473">
    <property type="entry name" value="MOSC"/>
    <property type="match status" value="1"/>
</dbReference>
<dbReference type="Gene3D" id="3.40.640.10">
    <property type="entry name" value="Type I PLP-dependent aspartate aminotransferase-like (Major domain)"/>
    <property type="match status" value="1"/>
</dbReference>
<dbReference type="EC" id="2.8.1.9" evidence="4"/>
<dbReference type="Pfam" id="PF03476">
    <property type="entry name" value="MOSC_N"/>
    <property type="match status" value="1"/>
</dbReference>
<keyword evidence="1 4" id="KW-0808">Transferase</keyword>
<accession>A0ABQ8S2P6</accession>
<dbReference type="InterPro" id="IPR000192">
    <property type="entry name" value="Aminotrans_V_dom"/>
</dbReference>
<evidence type="ECO:0000256" key="2">
    <source>
        <dbReference type="ARBA" id="ARBA00022898"/>
    </source>
</evidence>
<reference evidence="6 7" key="1">
    <citation type="journal article" date="2022" name="Allergy">
        <title>Genome assembly and annotation of Periplaneta americana reveal a comprehensive cockroach allergen profile.</title>
        <authorList>
            <person name="Wang L."/>
            <person name="Xiong Q."/>
            <person name="Saelim N."/>
            <person name="Wang L."/>
            <person name="Nong W."/>
            <person name="Wan A.T."/>
            <person name="Shi M."/>
            <person name="Liu X."/>
            <person name="Cao Q."/>
            <person name="Hui J.H.L."/>
            <person name="Sookrung N."/>
            <person name="Leung T.F."/>
            <person name="Tungtrongchitr A."/>
            <person name="Tsui S.K.W."/>
        </authorList>
    </citation>
    <scope>NUCLEOTIDE SEQUENCE [LARGE SCALE GENOMIC DNA]</scope>
    <source>
        <strain evidence="6">PWHHKU_190912</strain>
    </source>
</reference>
<dbReference type="InterPro" id="IPR015424">
    <property type="entry name" value="PyrdxlP-dep_Trfase"/>
</dbReference>
<evidence type="ECO:0000313" key="7">
    <source>
        <dbReference type="Proteomes" id="UP001148838"/>
    </source>
</evidence>
<dbReference type="Pfam" id="PF00266">
    <property type="entry name" value="Aminotran_5"/>
    <property type="match status" value="1"/>
</dbReference>
<dbReference type="HAMAP" id="MF_03050">
    <property type="entry name" value="MOCOS"/>
    <property type="match status" value="1"/>
</dbReference>
<sequence>MKEHCMDGSRLAAMFQGQSGDLQNGAGICYLDHVGATLYAESQIEAVARDLCETVYGNPHSLSTSSRYCTDVIDQIRYRVLQHFNTDPDTYSVIFTSGATQALKLVAESFDWRGGTFVYLQDNHTSVLGMRELAAHSGAAVHCLSHCDAFQYLHQRTQGITQACGGNSLFVYPAQSNFSGVKYPLSWVSQVQKGLLGGESTHWFCLLDAASFVSTSPLDLALVQPDFVCLSFYKMFGYPTGLGALLVRNSSAHVLQKHYFGGGTVLMSLSSQREHFLRPALSDSPPNRFEDGTLPFLSIVALRHGFDTLQQLPGGMKGVSDHTHALAKRLFHALLMLHHSNGAPATVLYCDSDYESACTQGGVVNFNMLRRSGEFVGYVEVLNMANLHGIHLRTGCFCNPGACQRHLGLSDHDVRNQFQAGHVCGDEHDLVNGQPTGSVRVSFGYMSTRRDVDCLVDMLTRCFVHEPPVHKLPVWWPAFQQECVTKLQNHVTPASSPRPRSSTPCNGSTVPSILPDCRVPCTLTHMFLYPVKSCAAMPVDSWFLGAKGFLYDREWMVVTPAGVCLTQKQDTRLCLIQPHICLKSRILTLTFPDSPPMSIPLDVSQNHKVDASLCQSKVCGDRVQGWDCGDDVASWLSNALGRPGLRLIRHWDSDCRISKVKKKGKSYHETAVTDVPRYYERQKVALSLSNQAQFLLINSSSVEWLSDHINQEESDCQKVSNQQYVEMHIEGESMADHHLPLFQESLLKRFRSNLVVQSSQPFEENSWSQLQIGDARFHCEGPCTRCQMVCIDQTTGKKTREPLRTLAAMLHGKMKFGVYLSLLTTDRIKISVGDYVSVTYPSNGDMP</sequence>
<keyword evidence="7" id="KW-1185">Reference proteome</keyword>
<keyword evidence="3 4" id="KW-0501">Molybdenum cofactor biosynthesis</keyword>
<dbReference type="SUPFAM" id="SSF141673">
    <property type="entry name" value="MOSC N-terminal domain-like"/>
    <property type="match status" value="1"/>
</dbReference>
<feature type="modified residue" description="N6-(pyridoxal phosphate)lysine" evidence="4">
    <location>
        <position position="234"/>
    </location>
</feature>
<dbReference type="InterPro" id="IPR011037">
    <property type="entry name" value="Pyrv_Knase-like_insert_dom_sf"/>
</dbReference>
<dbReference type="Proteomes" id="UP001148838">
    <property type="component" value="Unassembled WGS sequence"/>
</dbReference>
<evidence type="ECO:0000256" key="3">
    <source>
        <dbReference type="ARBA" id="ARBA00023150"/>
    </source>
</evidence>
<feature type="domain" description="MOSC" evidence="5">
    <location>
        <begin position="629"/>
        <end position="839"/>
    </location>
</feature>
<evidence type="ECO:0000256" key="4">
    <source>
        <dbReference type="HAMAP-Rule" id="MF_03050"/>
    </source>
</evidence>
<dbReference type="PANTHER" id="PTHR14237">
    <property type="entry name" value="MOLYBDOPTERIN COFACTOR SULFURASE MOSC"/>
    <property type="match status" value="1"/>
</dbReference>
<proteinExistence type="inferred from homology"/>
<dbReference type="InterPro" id="IPR015421">
    <property type="entry name" value="PyrdxlP-dep_Trfase_major"/>
</dbReference>
<dbReference type="EMBL" id="JAJSOF020000037">
    <property type="protein sequence ID" value="KAJ4428208.1"/>
    <property type="molecule type" value="Genomic_DNA"/>
</dbReference>
<protein>
    <recommendedName>
        <fullName evidence="4">Molybdenum cofactor sulfurase</fullName>
        <shortName evidence="4">MCS</shortName>
        <shortName evidence="4">MOS</shortName>
        <shortName evidence="4">MoCo sulfurase</shortName>
        <ecNumber evidence="4">2.8.1.9</ecNumber>
    </recommendedName>
    <alternativeName>
        <fullName evidence="4">Molybdenum cofactor sulfurtransferase</fullName>
    </alternativeName>
    <alternativeName>
        <fullName evidence="4">Protein maroon-like</fullName>
        <shortName evidence="4">Ma-l</shortName>
    </alternativeName>
</protein>
<evidence type="ECO:0000313" key="6">
    <source>
        <dbReference type="EMBL" id="KAJ4428208.1"/>
    </source>
</evidence>
<dbReference type="InterPro" id="IPR005303">
    <property type="entry name" value="MOCOS_middle"/>
</dbReference>
<comment type="catalytic activity">
    <reaction evidence="4">
        <text>Mo-molybdopterin + L-cysteine + AH2 = thio-Mo-molybdopterin + L-alanine + A + H2O</text>
        <dbReference type="Rhea" id="RHEA:42636"/>
        <dbReference type="ChEBI" id="CHEBI:13193"/>
        <dbReference type="ChEBI" id="CHEBI:15377"/>
        <dbReference type="ChEBI" id="CHEBI:17499"/>
        <dbReference type="ChEBI" id="CHEBI:35235"/>
        <dbReference type="ChEBI" id="CHEBI:57972"/>
        <dbReference type="ChEBI" id="CHEBI:71302"/>
        <dbReference type="ChEBI" id="CHEBI:82685"/>
        <dbReference type="EC" id="2.8.1.9"/>
    </reaction>
</comment>
<dbReference type="InterPro" id="IPR028886">
    <property type="entry name" value="MoCo_sulfurase"/>
</dbReference>
<name>A0ABQ8S2P6_PERAM</name>
<comment type="caution">
    <text evidence="6">The sequence shown here is derived from an EMBL/GenBank/DDBJ whole genome shotgun (WGS) entry which is preliminary data.</text>
</comment>
<dbReference type="SUPFAM" id="SSF53383">
    <property type="entry name" value="PLP-dependent transferases"/>
    <property type="match status" value="1"/>
</dbReference>
<comment type="similarity">
    <text evidence="4">Belongs to the class-V pyridoxal-phosphate-dependent aminotransferase family. MOCOS subfamily.</text>
</comment>
<dbReference type="PROSITE" id="PS51340">
    <property type="entry name" value="MOSC"/>
    <property type="match status" value="1"/>
</dbReference>
<comment type="function">
    <text evidence="4">Sulfurates the molybdenum cofactor. Sulfation of molybdenum is essential for xanthine dehydrogenase (XDH) and aldehyde oxidase (ADO) enzymes in which molybdenum cofactor is liganded by 1 oxygen and 1 sulfur atom in active form.</text>
</comment>
<keyword evidence="2 4" id="KW-0663">Pyridoxal phosphate</keyword>
<dbReference type="InterPro" id="IPR005302">
    <property type="entry name" value="MoCF_Sase_C"/>
</dbReference>
<feature type="active site" evidence="4">
    <location>
        <position position="398"/>
    </location>
</feature>
<gene>
    <name evidence="4" type="primary">mal</name>
    <name evidence="6" type="ORF">ANN_24223</name>
</gene>
<evidence type="ECO:0000259" key="5">
    <source>
        <dbReference type="PROSITE" id="PS51340"/>
    </source>
</evidence>
<dbReference type="PANTHER" id="PTHR14237:SF80">
    <property type="entry name" value="MOLYBDENUM COFACTOR SULFURASE"/>
    <property type="match status" value="1"/>
</dbReference>
<comment type="cofactor">
    <cofactor evidence="4">
        <name>pyridoxal 5'-phosphate</name>
        <dbReference type="ChEBI" id="CHEBI:597326"/>
    </cofactor>
</comment>
<evidence type="ECO:0000256" key="1">
    <source>
        <dbReference type="ARBA" id="ARBA00022679"/>
    </source>
</evidence>
<dbReference type="SUPFAM" id="SSF50800">
    <property type="entry name" value="PK beta-barrel domain-like"/>
    <property type="match status" value="1"/>
</dbReference>
<organism evidence="6 7">
    <name type="scientific">Periplaneta americana</name>
    <name type="common">American cockroach</name>
    <name type="synonym">Blatta americana</name>
    <dbReference type="NCBI Taxonomy" id="6978"/>
    <lineage>
        <taxon>Eukaryota</taxon>
        <taxon>Metazoa</taxon>
        <taxon>Ecdysozoa</taxon>
        <taxon>Arthropoda</taxon>
        <taxon>Hexapoda</taxon>
        <taxon>Insecta</taxon>
        <taxon>Pterygota</taxon>
        <taxon>Neoptera</taxon>
        <taxon>Polyneoptera</taxon>
        <taxon>Dictyoptera</taxon>
        <taxon>Blattodea</taxon>
        <taxon>Blattoidea</taxon>
        <taxon>Blattidae</taxon>
        <taxon>Blattinae</taxon>
        <taxon>Periplaneta</taxon>
    </lineage>
</organism>